<dbReference type="EMBL" id="JADBDZ010000001">
    <property type="protein sequence ID" value="MBE1530526.1"/>
    <property type="molecule type" value="Genomic_DNA"/>
</dbReference>
<name>A0ABR9JIZ4_9ACTN</name>
<sequence>MGRENLPRLTETGELLLADSDGGTVRIDLFRTGGLGVGGAGSANAMYALLAGLLSSESYPEVHIVGTDEDLSLLTGLPIRHLSVPGPPGLTSFATHADVLRHLRTDRRTREDGPPRPFLLLFAFAKEEVYVALPEIIASAAPERQRAAILIPVTPVGHTCTIDRDGNVLDVRGPDEDVRSLLRRGRFAQLDIDEVAELFNAHLIGVIARYEAGISWPDLPS</sequence>
<dbReference type="Proteomes" id="UP000627838">
    <property type="component" value="Unassembled WGS sequence"/>
</dbReference>
<dbReference type="RefSeq" id="WP_192757521.1">
    <property type="nucleotide sequence ID" value="NZ_JADBDZ010000001.1"/>
</dbReference>
<keyword evidence="2" id="KW-1185">Reference proteome</keyword>
<evidence type="ECO:0000313" key="2">
    <source>
        <dbReference type="Proteomes" id="UP000627838"/>
    </source>
</evidence>
<reference evidence="1 2" key="1">
    <citation type="submission" date="2020-10" db="EMBL/GenBank/DDBJ databases">
        <title>Sequencing the genomes of 1000 actinobacteria strains.</title>
        <authorList>
            <person name="Klenk H.-P."/>
        </authorList>
    </citation>
    <scope>NUCLEOTIDE SEQUENCE [LARGE SCALE GENOMIC DNA]</scope>
    <source>
        <strain evidence="1 2">DSM 46744</strain>
    </source>
</reference>
<protein>
    <submittedName>
        <fullName evidence="1">Uncharacterized protein</fullName>
    </submittedName>
</protein>
<organism evidence="1 2">
    <name type="scientific">Actinomadura algeriensis</name>
    <dbReference type="NCBI Taxonomy" id="1679523"/>
    <lineage>
        <taxon>Bacteria</taxon>
        <taxon>Bacillati</taxon>
        <taxon>Actinomycetota</taxon>
        <taxon>Actinomycetes</taxon>
        <taxon>Streptosporangiales</taxon>
        <taxon>Thermomonosporaceae</taxon>
        <taxon>Actinomadura</taxon>
    </lineage>
</organism>
<accession>A0ABR9JIZ4</accession>
<evidence type="ECO:0000313" key="1">
    <source>
        <dbReference type="EMBL" id="MBE1530526.1"/>
    </source>
</evidence>
<proteinExistence type="predicted"/>
<comment type="caution">
    <text evidence="1">The sequence shown here is derived from an EMBL/GenBank/DDBJ whole genome shotgun (WGS) entry which is preliminary data.</text>
</comment>
<gene>
    <name evidence="1" type="ORF">H4W34_000359</name>
</gene>